<keyword evidence="1" id="KW-1133">Transmembrane helix</keyword>
<proteinExistence type="predicted"/>
<evidence type="ECO:0000256" key="1">
    <source>
        <dbReference type="SAM" id="Phobius"/>
    </source>
</evidence>
<gene>
    <name evidence="2" type="ORF">QJS10_CPB13g01445</name>
</gene>
<feature type="transmembrane region" description="Helical" evidence="1">
    <location>
        <begin position="144"/>
        <end position="163"/>
    </location>
</feature>
<feature type="transmembrane region" description="Helical" evidence="1">
    <location>
        <begin position="79"/>
        <end position="99"/>
    </location>
</feature>
<protein>
    <submittedName>
        <fullName evidence="2">Uncharacterized protein</fullName>
    </submittedName>
</protein>
<reference evidence="2" key="2">
    <citation type="submission" date="2023-06" db="EMBL/GenBank/DDBJ databases">
        <authorList>
            <person name="Ma L."/>
            <person name="Liu K.-W."/>
            <person name="Li Z."/>
            <person name="Hsiao Y.-Y."/>
            <person name="Qi Y."/>
            <person name="Fu T."/>
            <person name="Tang G."/>
            <person name="Zhang D."/>
            <person name="Sun W.-H."/>
            <person name="Liu D.-K."/>
            <person name="Li Y."/>
            <person name="Chen G.-Z."/>
            <person name="Liu X.-D."/>
            <person name="Liao X.-Y."/>
            <person name="Jiang Y.-T."/>
            <person name="Yu X."/>
            <person name="Hao Y."/>
            <person name="Huang J."/>
            <person name="Zhao X.-W."/>
            <person name="Ke S."/>
            <person name="Chen Y.-Y."/>
            <person name="Wu W.-L."/>
            <person name="Hsu J.-L."/>
            <person name="Lin Y.-F."/>
            <person name="Huang M.-D."/>
            <person name="Li C.-Y."/>
            <person name="Huang L."/>
            <person name="Wang Z.-W."/>
            <person name="Zhao X."/>
            <person name="Zhong W.-Y."/>
            <person name="Peng D.-H."/>
            <person name="Ahmad S."/>
            <person name="Lan S."/>
            <person name="Zhang J.-S."/>
            <person name="Tsai W.-C."/>
            <person name="Van De Peer Y."/>
            <person name="Liu Z.-J."/>
        </authorList>
    </citation>
    <scope>NUCLEOTIDE SEQUENCE</scope>
    <source>
        <strain evidence="2">CP</strain>
        <tissue evidence="2">Leaves</tissue>
    </source>
</reference>
<feature type="transmembrane region" description="Helical" evidence="1">
    <location>
        <begin position="49"/>
        <end position="73"/>
    </location>
</feature>
<feature type="transmembrane region" description="Helical" evidence="1">
    <location>
        <begin position="170"/>
        <end position="189"/>
    </location>
</feature>
<feature type="transmembrane region" description="Helical" evidence="1">
    <location>
        <begin position="6"/>
        <end position="28"/>
    </location>
</feature>
<keyword evidence="1" id="KW-0472">Membrane</keyword>
<accession>A0AAV9DHN3</accession>
<comment type="caution">
    <text evidence="2">The sequence shown here is derived from an EMBL/GenBank/DDBJ whole genome shotgun (WGS) entry which is preliminary data.</text>
</comment>
<keyword evidence="1" id="KW-0812">Transmembrane</keyword>
<organism evidence="2 3">
    <name type="scientific">Acorus calamus</name>
    <name type="common">Sweet flag</name>
    <dbReference type="NCBI Taxonomy" id="4465"/>
    <lineage>
        <taxon>Eukaryota</taxon>
        <taxon>Viridiplantae</taxon>
        <taxon>Streptophyta</taxon>
        <taxon>Embryophyta</taxon>
        <taxon>Tracheophyta</taxon>
        <taxon>Spermatophyta</taxon>
        <taxon>Magnoliopsida</taxon>
        <taxon>Liliopsida</taxon>
        <taxon>Acoraceae</taxon>
        <taxon>Acorus</taxon>
    </lineage>
</organism>
<name>A0AAV9DHN3_ACOCL</name>
<sequence>MGTGTMMGTVVVIVIVTVVGIMEGVGDLESASSVESLVILLGSAHQVEVIDTVAGMTVMVVVVMALIVMGIVMVDAAEIQGVVGILVVTVPIVIVLAHMNVQVEAIVLDQMLGLLEMNFWLWGLPEGECGQRFAVICVHRTHSLFSVWSLNGILSDGTCYVFFQIRMNDALVGCLFLFLLGKFGGVVFYL</sequence>
<dbReference type="EMBL" id="JAUJYO010000013">
    <property type="protein sequence ID" value="KAK1300643.1"/>
    <property type="molecule type" value="Genomic_DNA"/>
</dbReference>
<evidence type="ECO:0000313" key="3">
    <source>
        <dbReference type="Proteomes" id="UP001180020"/>
    </source>
</evidence>
<dbReference type="AlphaFoldDB" id="A0AAV9DHN3"/>
<evidence type="ECO:0000313" key="2">
    <source>
        <dbReference type="EMBL" id="KAK1300643.1"/>
    </source>
</evidence>
<dbReference type="Proteomes" id="UP001180020">
    <property type="component" value="Unassembled WGS sequence"/>
</dbReference>
<reference evidence="2" key="1">
    <citation type="journal article" date="2023" name="Nat. Commun.">
        <title>Diploid and tetraploid genomes of Acorus and the evolution of monocots.</title>
        <authorList>
            <person name="Ma L."/>
            <person name="Liu K.W."/>
            <person name="Li Z."/>
            <person name="Hsiao Y.Y."/>
            <person name="Qi Y."/>
            <person name="Fu T."/>
            <person name="Tang G.D."/>
            <person name="Zhang D."/>
            <person name="Sun W.H."/>
            <person name="Liu D.K."/>
            <person name="Li Y."/>
            <person name="Chen G.Z."/>
            <person name="Liu X.D."/>
            <person name="Liao X.Y."/>
            <person name="Jiang Y.T."/>
            <person name="Yu X."/>
            <person name="Hao Y."/>
            <person name="Huang J."/>
            <person name="Zhao X.W."/>
            <person name="Ke S."/>
            <person name="Chen Y.Y."/>
            <person name="Wu W.L."/>
            <person name="Hsu J.L."/>
            <person name="Lin Y.F."/>
            <person name="Huang M.D."/>
            <person name="Li C.Y."/>
            <person name="Huang L."/>
            <person name="Wang Z.W."/>
            <person name="Zhao X."/>
            <person name="Zhong W.Y."/>
            <person name="Peng D.H."/>
            <person name="Ahmad S."/>
            <person name="Lan S."/>
            <person name="Zhang J.S."/>
            <person name="Tsai W.C."/>
            <person name="Van de Peer Y."/>
            <person name="Liu Z.J."/>
        </authorList>
    </citation>
    <scope>NUCLEOTIDE SEQUENCE</scope>
    <source>
        <strain evidence="2">CP</strain>
    </source>
</reference>
<keyword evidence="3" id="KW-1185">Reference proteome</keyword>